<feature type="domain" description="SnoaL-like" evidence="1">
    <location>
        <begin position="60"/>
        <end position="170"/>
    </location>
</feature>
<accession>A0A2A5WBA7</accession>
<dbReference type="Proteomes" id="UP000219329">
    <property type="component" value="Unassembled WGS sequence"/>
</dbReference>
<evidence type="ECO:0000313" key="3">
    <source>
        <dbReference type="Proteomes" id="UP000219329"/>
    </source>
</evidence>
<evidence type="ECO:0000259" key="1">
    <source>
        <dbReference type="Pfam" id="PF13474"/>
    </source>
</evidence>
<reference evidence="2 3" key="1">
    <citation type="submission" date="2017-08" db="EMBL/GenBank/DDBJ databases">
        <title>Fine stratification of microbial communities through a metagenomic profile of the photic zone.</title>
        <authorList>
            <person name="Haro-Moreno J.M."/>
            <person name="Lopez-Perez M."/>
            <person name="De La Torre J."/>
            <person name="Picazo A."/>
            <person name="Camacho A."/>
            <person name="Rodriguez-Valera F."/>
        </authorList>
    </citation>
    <scope>NUCLEOTIDE SEQUENCE [LARGE SCALE GENOMIC DNA]</scope>
    <source>
        <strain evidence="2">MED-G28</strain>
    </source>
</reference>
<proteinExistence type="predicted"/>
<dbReference type="Pfam" id="PF13474">
    <property type="entry name" value="SnoaL_3"/>
    <property type="match status" value="1"/>
</dbReference>
<name>A0A2A5WBA7_9GAMM</name>
<dbReference type="Gene3D" id="3.10.450.50">
    <property type="match status" value="1"/>
</dbReference>
<comment type="caution">
    <text evidence="2">The sequence shown here is derived from an EMBL/GenBank/DDBJ whole genome shotgun (WGS) entry which is preliminary data.</text>
</comment>
<evidence type="ECO:0000313" key="2">
    <source>
        <dbReference type="EMBL" id="PDH33584.1"/>
    </source>
</evidence>
<dbReference type="InterPro" id="IPR037401">
    <property type="entry name" value="SnoaL-like"/>
</dbReference>
<dbReference type="EMBL" id="NTJZ01000007">
    <property type="protein sequence ID" value="PDH33584.1"/>
    <property type="molecule type" value="Genomic_DNA"/>
</dbReference>
<organism evidence="2 3">
    <name type="scientific">OM182 bacterium MED-G28</name>
    <dbReference type="NCBI Taxonomy" id="1986256"/>
    <lineage>
        <taxon>Bacteria</taxon>
        <taxon>Pseudomonadati</taxon>
        <taxon>Pseudomonadota</taxon>
        <taxon>Gammaproteobacteria</taxon>
        <taxon>OMG group</taxon>
        <taxon>OM182 clade</taxon>
    </lineage>
</organism>
<dbReference type="InterPro" id="IPR032710">
    <property type="entry name" value="NTF2-like_dom_sf"/>
</dbReference>
<dbReference type="SUPFAM" id="SSF54427">
    <property type="entry name" value="NTF2-like"/>
    <property type="match status" value="1"/>
</dbReference>
<sequence>MRILNDNYSGEEPIMNTKLNNRLAVLIFILTGLMLAPNTFADDVDDVMAVIYQYGDLENDLEAQATLMRPDRVYITGGLRQTDEAKNMANQIAGRQTSEALNGGKTEFVTTIEGLEVSIHGDVAVASFVRWWNIYPHNQASNSSPPTWVTLVLIKENSGWLIKHTHQSPLRGN</sequence>
<dbReference type="AlphaFoldDB" id="A0A2A5WBA7"/>
<protein>
    <recommendedName>
        <fullName evidence="1">SnoaL-like domain-containing protein</fullName>
    </recommendedName>
</protein>
<gene>
    <name evidence="2" type="ORF">CNF02_07585</name>
</gene>